<protein>
    <recommendedName>
        <fullName evidence="5">Mid2 domain-containing protein</fullName>
    </recommendedName>
</protein>
<evidence type="ECO:0008006" key="5">
    <source>
        <dbReference type="Google" id="ProtNLM"/>
    </source>
</evidence>
<feature type="compositionally biased region" description="Low complexity" evidence="1">
    <location>
        <begin position="183"/>
        <end position="212"/>
    </location>
</feature>
<gene>
    <name evidence="4" type="ORF">JR316_003194</name>
</gene>
<keyword evidence="2" id="KW-1133">Transmembrane helix</keyword>
<dbReference type="OrthoDB" id="3362711at2759"/>
<keyword evidence="3" id="KW-0732">Signal</keyword>
<feature type="transmembrane region" description="Helical" evidence="2">
    <location>
        <begin position="223"/>
        <end position="245"/>
    </location>
</feature>
<evidence type="ECO:0000256" key="1">
    <source>
        <dbReference type="SAM" id="MobiDB-lite"/>
    </source>
</evidence>
<evidence type="ECO:0000313" key="4">
    <source>
        <dbReference type="EMBL" id="KAG5171111.1"/>
    </source>
</evidence>
<evidence type="ECO:0000256" key="3">
    <source>
        <dbReference type="SAM" id="SignalP"/>
    </source>
</evidence>
<keyword evidence="2" id="KW-0812">Transmembrane</keyword>
<reference evidence="4" key="1">
    <citation type="submission" date="2021-02" db="EMBL/GenBank/DDBJ databases">
        <title>Psilocybe cubensis genome.</title>
        <authorList>
            <person name="Mckernan K.J."/>
            <person name="Crawford S."/>
            <person name="Trippe A."/>
            <person name="Kane L.T."/>
            <person name="Mclaughlin S."/>
        </authorList>
    </citation>
    <scope>NUCLEOTIDE SEQUENCE [LARGE SCALE GENOMIC DNA]</scope>
    <source>
        <strain evidence="4">MGC-MH-2018</strain>
    </source>
</reference>
<keyword evidence="2" id="KW-0472">Membrane</keyword>
<dbReference type="EMBL" id="JAFIQS010000003">
    <property type="protein sequence ID" value="KAG5171111.1"/>
    <property type="molecule type" value="Genomic_DNA"/>
</dbReference>
<feature type="chain" id="PRO_5034938220" description="Mid2 domain-containing protein" evidence="3">
    <location>
        <begin position="22"/>
        <end position="314"/>
    </location>
</feature>
<proteinExistence type="predicted"/>
<feature type="compositionally biased region" description="Low complexity" evidence="1">
    <location>
        <begin position="167"/>
        <end position="176"/>
    </location>
</feature>
<name>A0A8H8CMQ1_PSICU</name>
<feature type="compositionally biased region" description="Basic and acidic residues" evidence="1">
    <location>
        <begin position="257"/>
        <end position="269"/>
    </location>
</feature>
<feature type="region of interest" description="Disordered" evidence="1">
    <location>
        <begin position="257"/>
        <end position="291"/>
    </location>
</feature>
<organism evidence="4">
    <name type="scientific">Psilocybe cubensis</name>
    <name type="common">Psychedelic mushroom</name>
    <name type="synonym">Stropharia cubensis</name>
    <dbReference type="NCBI Taxonomy" id="181762"/>
    <lineage>
        <taxon>Eukaryota</taxon>
        <taxon>Fungi</taxon>
        <taxon>Dikarya</taxon>
        <taxon>Basidiomycota</taxon>
        <taxon>Agaricomycotina</taxon>
        <taxon>Agaricomycetes</taxon>
        <taxon>Agaricomycetidae</taxon>
        <taxon>Agaricales</taxon>
        <taxon>Agaricineae</taxon>
        <taxon>Strophariaceae</taxon>
        <taxon>Psilocybe</taxon>
    </lineage>
</organism>
<feature type="signal peptide" evidence="3">
    <location>
        <begin position="1"/>
        <end position="21"/>
    </location>
</feature>
<sequence>MFLRLLPVLSLTLSTISLVRASVDCLPNYEWSYNHQKNSPCDVASALLKECDPAAGSLQPLTSNASGDAYYDPTQATQVNACLCNTITYSLVSACGICQGQSYLYWHTWVDVCNNASVSVWLYNYPLPLPPGLDVPLWAYMDVTTIDYFSIRGAFRNATFNLNATQTNSQTLSTPTLSPPSPKSDSSNGTNISNSNITYNMIPTSQDTSSSTTGGGRGSNVDIATLIGAITGSISGLVIVGLAILRYMAFRKSQRAKQEERDEEKHGLVDKQSFVPAETNKGSKLRDPDEARYLNSEVELETDANGDPNFHLHA</sequence>
<evidence type="ECO:0000256" key="2">
    <source>
        <dbReference type="SAM" id="Phobius"/>
    </source>
</evidence>
<dbReference type="AlphaFoldDB" id="A0A8H8CMQ1"/>
<feature type="region of interest" description="Disordered" evidence="1">
    <location>
        <begin position="167"/>
        <end position="216"/>
    </location>
</feature>
<comment type="caution">
    <text evidence="4">The sequence shown here is derived from an EMBL/GenBank/DDBJ whole genome shotgun (WGS) entry which is preliminary data.</text>
</comment>
<accession>A0A8H8CMQ1</accession>